<dbReference type="InterPro" id="IPR006015">
    <property type="entry name" value="Universal_stress_UspA"/>
</dbReference>
<dbReference type="InterPro" id="IPR006016">
    <property type="entry name" value="UspA"/>
</dbReference>
<evidence type="ECO:0000256" key="1">
    <source>
        <dbReference type="ARBA" id="ARBA00008791"/>
    </source>
</evidence>
<organism evidence="3 4">
    <name type="scientific">Microbacterium oxydans</name>
    <dbReference type="NCBI Taxonomy" id="82380"/>
    <lineage>
        <taxon>Bacteria</taxon>
        <taxon>Bacillati</taxon>
        <taxon>Actinomycetota</taxon>
        <taxon>Actinomycetes</taxon>
        <taxon>Micrococcales</taxon>
        <taxon>Microbacteriaceae</taxon>
        <taxon>Microbacterium</taxon>
    </lineage>
</organism>
<dbReference type="RefSeq" id="WP_045263109.1">
    <property type="nucleotide sequence ID" value="NZ_JYIV01000021.1"/>
</dbReference>
<evidence type="ECO:0000313" key="3">
    <source>
        <dbReference type="EMBL" id="KJL24011.1"/>
    </source>
</evidence>
<evidence type="ECO:0000313" key="4">
    <source>
        <dbReference type="Proteomes" id="UP000033725"/>
    </source>
</evidence>
<dbReference type="PANTHER" id="PTHR46268:SF6">
    <property type="entry name" value="UNIVERSAL STRESS PROTEIN UP12"/>
    <property type="match status" value="1"/>
</dbReference>
<comment type="similarity">
    <text evidence="1">Belongs to the universal stress protein A family.</text>
</comment>
<feature type="domain" description="UspA" evidence="2">
    <location>
        <begin position="1"/>
        <end position="135"/>
    </location>
</feature>
<dbReference type="Gene3D" id="3.40.50.620">
    <property type="entry name" value="HUPs"/>
    <property type="match status" value="2"/>
</dbReference>
<dbReference type="Pfam" id="PF00582">
    <property type="entry name" value="Usp"/>
    <property type="match status" value="2"/>
</dbReference>
<dbReference type="AlphaFoldDB" id="A0A0F0KXN5"/>
<proteinExistence type="inferred from homology"/>
<dbReference type="OrthoDB" id="4931198at2"/>
<comment type="caution">
    <text evidence="3">The sequence shown here is derived from an EMBL/GenBank/DDBJ whole genome shotgun (WGS) entry which is preliminary data.</text>
</comment>
<protein>
    <submittedName>
        <fullName evidence="3">Universal stress protein</fullName>
    </submittedName>
</protein>
<dbReference type="PATRIC" id="fig|82380.10.peg.1178"/>
<gene>
    <name evidence="3" type="ORF">RN51_01175</name>
</gene>
<dbReference type="PRINTS" id="PR01438">
    <property type="entry name" value="UNVRSLSTRESS"/>
</dbReference>
<dbReference type="InterPro" id="IPR014729">
    <property type="entry name" value="Rossmann-like_a/b/a_fold"/>
</dbReference>
<dbReference type="SUPFAM" id="SSF52402">
    <property type="entry name" value="Adenine nucleotide alpha hydrolases-like"/>
    <property type="match status" value="2"/>
</dbReference>
<dbReference type="Proteomes" id="UP000033725">
    <property type="component" value="Unassembled WGS sequence"/>
</dbReference>
<reference evidence="3 4" key="1">
    <citation type="submission" date="2015-02" db="EMBL/GenBank/DDBJ databases">
        <title>Draft genome sequences of ten Microbacterium spp. with emphasis on heavy metal contaminated environments.</title>
        <authorList>
            <person name="Corretto E."/>
        </authorList>
    </citation>
    <scope>NUCLEOTIDE SEQUENCE [LARGE SCALE GENOMIC DNA]</scope>
    <source>
        <strain evidence="3 4">BEL163</strain>
    </source>
</reference>
<sequence length="280" mass="28991">MVERIVVGVLDTAASRRALEWAAGRARSRGASLLLVYVVGGAVGAVGEGAVVEAAIASADDLLQAHARSLEADGLTVDVAVLRGDPVRQLVSMTSEAALLVIGSDYRSDDRDSPRRGVHGQRIVAGAACPVVVIPDVSTEGRRGVVVGVDGSPTSEAAVAFAAAEADRLGEPLIPVTVWTPVALPRGQKTYPDQYLTSMQALSEEALALAVAGLRQSYPDLELRSRVERGYPSVVINRLASAATMTVVGSHGRGAVARFLLGSISQEVVAALVAPTAVVR</sequence>
<feature type="domain" description="UspA" evidence="2">
    <location>
        <begin position="144"/>
        <end position="280"/>
    </location>
</feature>
<dbReference type="PANTHER" id="PTHR46268">
    <property type="entry name" value="STRESS RESPONSE PROTEIN NHAX"/>
    <property type="match status" value="1"/>
</dbReference>
<evidence type="ECO:0000259" key="2">
    <source>
        <dbReference type="Pfam" id="PF00582"/>
    </source>
</evidence>
<accession>A0A0F0KXN5</accession>
<dbReference type="CDD" id="cd00293">
    <property type="entry name" value="USP-like"/>
    <property type="match status" value="1"/>
</dbReference>
<dbReference type="EMBL" id="JYIV01000021">
    <property type="protein sequence ID" value="KJL24011.1"/>
    <property type="molecule type" value="Genomic_DNA"/>
</dbReference>
<name>A0A0F0KXN5_9MICO</name>